<sequence length="1130" mass="126141">MTTINDVNDLLRKNKVTCNWDVLLAYDRNKINKLCYEQYVDKVAENKHFPIFNYNNEKYGILFKDIVLGPPLISFENSNVTDSSVIVRLKFISGALIYTDSANQVIQWDNITTGHDYGLKVKVELKQGIGNVSQDGDITIHFDQGTLLDVEGLGELPDEVLSVFRNYLKNTQVDYSMGELTHDNMSNDLYPQKFIVRTQPHPDSNNKNSNHNEDGAILVFISTREDGVGNLPSYNQPWIIPDNKSSTMVIHDKLLFGPFLADIFKERITHFQSKTEYVSGDKSGLCFTDGYIETTNVIKGYVKSLFSTVRSRSASSYYSSRKARLSMSDFLIQADDDGSSISGKFTNPVFYDLFAYDLNAPLYYSSGVENIKFNRKGYFKAKLSLDKDDNVVFNGGVDFQITDTSSNVSIGTSASRQFAKEATDNLNQSDLFEIPSIKTFYLKNILFPGKNILHYDDVAIPSDLVLYGNMVESLTSLTIEPQETSISCGQTINFKTYSQDGSELSSSVTWSVSGVGKINQNGVYTAPDIGSITQNKNVVITAKHSDGRKGIALITLLVSPLSLTTSFISFTENKSLEPFTFKAVLPSSNSSEQVKWSLEPENNTVVSPTEGFDIGSIDNYGIYTPPKGNYPEGYYILSILATVSGHTERALVCLKNEDSTATEIKPAFYDGVTSVSDKKLLSTSVRRIDADKWTLIPPVGSLSEVRSYSDPKNTKNTIWETDYTAPSVITHPQLVVIKAGSKDERDDDFAGISIINLLPDQSVWSQVNSLAFFQIMSYQGTQEDTIYGNGLNQSTMVIKITALDENENEIKIPTEDIYPYITLIDFNTGEDISLDENWSYTIKKNEYNRHKTEGNDDNVLLYVTCKSGGYNKKVAAKIRLTKPGAEIKEYSTGLHSTAGLDSSVNITSLAPIDYRKEENYTLERISPVKIVDNLLWASSASSNSHTGQLHRYSIKFSPKANLGTVFKEIQLRYSPILNGSVNRKTQNWATEYEEDSFSLLGNEGLPCCGVNHYSGDQGTTAKVMVMISSGEKDYGENACFNGNVYFQNVNGKEKYRLHSGIRSYSSFTENNGSLNFTGYEFSIPDKKAEELGWVNSLNEVRATVTDEYGNTSNLTFRWDDNNNYAYPAIY</sequence>
<evidence type="ECO:0000313" key="1">
    <source>
        <dbReference type="EMBL" id="OAT37548.1"/>
    </source>
</evidence>
<dbReference type="RefSeq" id="WP_066746033.1">
    <property type="nucleotide sequence ID" value="NZ_LXEN01000014.1"/>
</dbReference>
<dbReference type="AlphaFoldDB" id="A0A198GKD5"/>
<gene>
    <name evidence="1" type="ORF">M983_0324</name>
</gene>
<organism evidence="1 2">
    <name type="scientific">Proteus myxofaciens ATCC 19692</name>
    <dbReference type="NCBI Taxonomy" id="1354337"/>
    <lineage>
        <taxon>Bacteria</taxon>
        <taxon>Pseudomonadati</taxon>
        <taxon>Pseudomonadota</taxon>
        <taxon>Gammaproteobacteria</taxon>
        <taxon>Enterobacterales</taxon>
        <taxon>Morganellaceae</taxon>
        <taxon>Proteus</taxon>
    </lineage>
</organism>
<protein>
    <submittedName>
        <fullName evidence="1">Uncharacterized protein</fullName>
    </submittedName>
</protein>
<dbReference type="OrthoDB" id="6458179at2"/>
<name>A0A198GKD5_9GAMM</name>
<accession>A0A198GKD5</accession>
<proteinExistence type="predicted"/>
<reference evidence="1 2" key="1">
    <citation type="submission" date="2016-04" db="EMBL/GenBank/DDBJ databases">
        <title>ATOL: Assembling a taxonomically balanced genome-scale reconstruction of the evolutionary history of the Enterobacteriaceae.</title>
        <authorList>
            <person name="Plunkett G.III."/>
            <person name="Neeno-Eckwall E.C."/>
            <person name="Glasner J.D."/>
            <person name="Perna N.T."/>
        </authorList>
    </citation>
    <scope>NUCLEOTIDE SEQUENCE [LARGE SCALE GENOMIC DNA]</scope>
    <source>
        <strain evidence="1 2">ATCC 19692</strain>
    </source>
</reference>
<comment type="caution">
    <text evidence="1">The sequence shown here is derived from an EMBL/GenBank/DDBJ whole genome shotgun (WGS) entry which is preliminary data.</text>
</comment>
<keyword evidence="2" id="KW-1185">Reference proteome</keyword>
<dbReference type="Proteomes" id="UP000094023">
    <property type="component" value="Unassembled WGS sequence"/>
</dbReference>
<evidence type="ECO:0000313" key="2">
    <source>
        <dbReference type="Proteomes" id="UP000094023"/>
    </source>
</evidence>
<dbReference type="EMBL" id="LXEN01000014">
    <property type="protein sequence ID" value="OAT37548.1"/>
    <property type="molecule type" value="Genomic_DNA"/>
</dbReference>
<dbReference type="PATRIC" id="fig|1354337.4.peg.334"/>